<dbReference type="SUPFAM" id="SSF54593">
    <property type="entry name" value="Glyoxalase/Bleomycin resistance protein/Dihydroxybiphenyl dioxygenase"/>
    <property type="match status" value="1"/>
</dbReference>
<dbReference type="CDD" id="cd06587">
    <property type="entry name" value="VOC"/>
    <property type="match status" value="1"/>
</dbReference>
<dbReference type="InterPro" id="IPR037523">
    <property type="entry name" value="VOC_core"/>
</dbReference>
<feature type="domain" description="VOC" evidence="2">
    <location>
        <begin position="10"/>
        <end position="131"/>
    </location>
</feature>
<dbReference type="AlphaFoldDB" id="A0A1L4D255"/>
<dbReference type="Gene3D" id="3.10.180.10">
    <property type="entry name" value="2,3-Dihydroxybiphenyl 1,2-Dioxygenase, domain 1"/>
    <property type="match status" value="1"/>
</dbReference>
<evidence type="ECO:0000256" key="1">
    <source>
        <dbReference type="ARBA" id="ARBA00022723"/>
    </source>
</evidence>
<dbReference type="InterPro" id="IPR004360">
    <property type="entry name" value="Glyas_Fos-R_dOase_dom"/>
</dbReference>
<dbReference type="Pfam" id="PF00903">
    <property type="entry name" value="Glyoxalase"/>
    <property type="match status" value="1"/>
</dbReference>
<dbReference type="InterPro" id="IPR051332">
    <property type="entry name" value="Fosfomycin_Res_Enzymes"/>
</dbReference>
<sequence length="135" mass="15904">MSNNSPWVRSIGHLALVIDDLDKGKWFFGEVLQTPFYMYKGEQIMVEMGSSVFVAKLSKDAVDKSRQTGDMGRQVLDHYGFQAESPEQVDHFYRRIVDFNLEIVREPQERSDGKAFYFRDPFGNLVEYFWYNRKN</sequence>
<protein>
    <recommendedName>
        <fullName evidence="2">VOC domain-containing protein</fullName>
    </recommendedName>
</protein>
<dbReference type="InterPro" id="IPR029068">
    <property type="entry name" value="Glyas_Bleomycin-R_OHBP_Dase"/>
</dbReference>
<dbReference type="OrthoDB" id="793940at2"/>
<dbReference type="GO" id="GO:0046872">
    <property type="term" value="F:metal ion binding"/>
    <property type="evidence" value="ECO:0007669"/>
    <property type="project" value="UniProtKB-KW"/>
</dbReference>
<dbReference type="STRING" id="1915309.AXG55_10300"/>
<dbReference type="KEGG" id="saqi:AXG55_10300"/>
<dbReference type="PANTHER" id="PTHR36113:SF6">
    <property type="entry name" value="FOSFOMYCIN RESISTANCE PROTEIN FOSX"/>
    <property type="match status" value="1"/>
</dbReference>
<proteinExistence type="predicted"/>
<dbReference type="PANTHER" id="PTHR36113">
    <property type="entry name" value="LYASE, PUTATIVE-RELATED-RELATED"/>
    <property type="match status" value="1"/>
</dbReference>
<keyword evidence="4" id="KW-1185">Reference proteome</keyword>
<reference evidence="3 4" key="1">
    <citation type="submission" date="2016-10" db="EMBL/GenBank/DDBJ databases">
        <title>Silvanigrella aquatica sp. nov., isolated from a freshwater lake located in the Black Forest, Germany, description of Silvanigrellaceae fam. nov., Silvanigrellales ord. nov., reclassification of the order Bdellovibrionales in the class Oligoflexia, reclassification of the families Bacteriovoracaceae and Halobacteriovoraceae in the new order Bacteriovoracales ord. nov., and reclassification of the family Pseudobacteriovoracaceae in the order Oligoflexiales.</title>
        <authorList>
            <person name="Hahn M.W."/>
            <person name="Schmidt J."/>
            <person name="Koll U."/>
            <person name="Rohde M."/>
            <person name="Verbag S."/>
            <person name="Pitt A."/>
            <person name="Nakai R."/>
            <person name="Naganuma T."/>
            <person name="Lang E."/>
        </authorList>
    </citation>
    <scope>NUCLEOTIDE SEQUENCE [LARGE SCALE GENOMIC DNA]</scope>
    <source>
        <strain evidence="3 4">MWH-Nonnen-W8red</strain>
    </source>
</reference>
<evidence type="ECO:0000259" key="2">
    <source>
        <dbReference type="PROSITE" id="PS51819"/>
    </source>
</evidence>
<dbReference type="PROSITE" id="PS51819">
    <property type="entry name" value="VOC"/>
    <property type="match status" value="1"/>
</dbReference>
<dbReference type="EMBL" id="CP017834">
    <property type="protein sequence ID" value="APJ04274.1"/>
    <property type="molecule type" value="Genomic_DNA"/>
</dbReference>
<evidence type="ECO:0000313" key="3">
    <source>
        <dbReference type="EMBL" id="APJ04274.1"/>
    </source>
</evidence>
<keyword evidence="1" id="KW-0479">Metal-binding</keyword>
<gene>
    <name evidence="3" type="ORF">AXG55_10300</name>
</gene>
<dbReference type="RefSeq" id="WP_148698030.1">
    <property type="nucleotide sequence ID" value="NZ_CP017834.1"/>
</dbReference>
<dbReference type="Proteomes" id="UP000184731">
    <property type="component" value="Chromosome"/>
</dbReference>
<accession>A0A1L4D255</accession>
<evidence type="ECO:0000313" key="4">
    <source>
        <dbReference type="Proteomes" id="UP000184731"/>
    </source>
</evidence>
<name>A0A1L4D255_9BACT</name>
<organism evidence="3 4">
    <name type="scientific">Silvanigrella aquatica</name>
    <dbReference type="NCBI Taxonomy" id="1915309"/>
    <lineage>
        <taxon>Bacteria</taxon>
        <taxon>Pseudomonadati</taxon>
        <taxon>Bdellovibrionota</taxon>
        <taxon>Oligoflexia</taxon>
        <taxon>Silvanigrellales</taxon>
        <taxon>Silvanigrellaceae</taxon>
        <taxon>Silvanigrella</taxon>
    </lineage>
</organism>